<gene>
    <name evidence="2" type="ORF">BQ8482_330182</name>
</gene>
<dbReference type="Proteomes" id="UP000245698">
    <property type="component" value="Unassembled WGS sequence"/>
</dbReference>
<feature type="signal peptide" evidence="1">
    <location>
        <begin position="1"/>
        <end position="39"/>
    </location>
</feature>
<proteinExistence type="predicted"/>
<sequence length="137" mass="14478">MLICNFHGDGAKMRLRLSQKTTVSILVGLLILAAPGSSAAESLAGNKGDIRFYPTLAGNPKDPCTKTYNAYVAASGHSAYATTFYSRVVDISIICGARLNAPSQKAAEDLALRNCQSGLKKWKVRLASGGCQIALSK</sequence>
<dbReference type="EMBL" id="FUIG01000041">
    <property type="protein sequence ID" value="SJM33047.1"/>
    <property type="molecule type" value="Genomic_DNA"/>
</dbReference>
<keyword evidence="3" id="KW-1185">Reference proteome</keyword>
<feature type="chain" id="PRO_5017702936" evidence="1">
    <location>
        <begin position="40"/>
        <end position="137"/>
    </location>
</feature>
<name>A0A2P9APG0_9HYPH</name>
<evidence type="ECO:0000313" key="2">
    <source>
        <dbReference type="EMBL" id="SJM33047.1"/>
    </source>
</evidence>
<protein>
    <submittedName>
        <fullName evidence="2">Uncharacterized protein</fullName>
    </submittedName>
</protein>
<evidence type="ECO:0000256" key="1">
    <source>
        <dbReference type="SAM" id="SignalP"/>
    </source>
</evidence>
<organism evidence="2 3">
    <name type="scientific">Mesorhizobium delmotii</name>
    <dbReference type="NCBI Taxonomy" id="1631247"/>
    <lineage>
        <taxon>Bacteria</taxon>
        <taxon>Pseudomonadati</taxon>
        <taxon>Pseudomonadota</taxon>
        <taxon>Alphaproteobacteria</taxon>
        <taxon>Hyphomicrobiales</taxon>
        <taxon>Phyllobacteriaceae</taxon>
        <taxon>Mesorhizobium</taxon>
    </lineage>
</organism>
<reference evidence="3" key="1">
    <citation type="submission" date="2016-12" db="EMBL/GenBank/DDBJ databases">
        <authorList>
            <person name="Brunel B."/>
        </authorList>
    </citation>
    <scope>NUCLEOTIDE SEQUENCE [LARGE SCALE GENOMIC DNA]</scope>
</reference>
<dbReference type="AlphaFoldDB" id="A0A2P9APG0"/>
<evidence type="ECO:0000313" key="3">
    <source>
        <dbReference type="Proteomes" id="UP000245698"/>
    </source>
</evidence>
<keyword evidence="1" id="KW-0732">Signal</keyword>
<accession>A0A2P9APG0</accession>